<comment type="similarity">
    <text evidence="2 7">Belongs to the UDP-glucose/GDP-mannose dehydrogenase family.</text>
</comment>
<evidence type="ECO:0000256" key="3">
    <source>
        <dbReference type="ARBA" id="ARBA00012954"/>
    </source>
</evidence>
<dbReference type="Proteomes" id="UP000193006">
    <property type="component" value="Chromosome"/>
</dbReference>
<evidence type="ECO:0000256" key="4">
    <source>
        <dbReference type="ARBA" id="ARBA00023002"/>
    </source>
</evidence>
<dbReference type="Gene3D" id="1.20.5.100">
    <property type="entry name" value="Cytochrome c1, transmembrane anchor, C-terminal"/>
    <property type="match status" value="1"/>
</dbReference>
<dbReference type="PIRSF" id="PIRSF000124">
    <property type="entry name" value="UDPglc_GDPman_dh"/>
    <property type="match status" value="1"/>
</dbReference>
<dbReference type="InterPro" id="IPR017476">
    <property type="entry name" value="UDP-Glc/GDP-Man"/>
</dbReference>
<evidence type="ECO:0000256" key="9">
    <source>
        <dbReference type="PIRSR" id="PIRSR500134-2"/>
    </source>
</evidence>
<sequence length="424" mass="46796">MNVCVIGADYVGLTTSAVLADFGHKVFCVDYDNEKIKRLLDGKSSIYEPGLESLILKNTERGTLKFTTNFKEAVKKSTIVFITVTTERGMDKSTNLTFYLDVAKDLIPLIDSYKVILTKCTVPIGTNEQMINMFEEGGLGREYFDVVSNPEFVREGTAIADMLHPDKIVLGVDNPKPITILQKLYQKIDAPMIITNLNGAEMIKYASNAFLAVKLAFINELAQISDSYKVDINDVALGLGTDPRIGPHLLQAGLGYGGSCLPLDLASLGNQSLERGTPPYLLQAAQKINDRLVDVYLDKLKELQQIKSTKITVWGAAFNPNSDDNSHSPAMKLIERLVEEGAEVHVYDPVVTHIKSATLHDDLYKSVEHASALIIATDLPHFLQADWNQVTNRMAGDLLLDCRNCLSPRVIKHHGLTYIGVARS</sequence>
<dbReference type="InterPro" id="IPR036291">
    <property type="entry name" value="NAD(P)-bd_dom_sf"/>
</dbReference>
<dbReference type="InterPro" id="IPR008927">
    <property type="entry name" value="6-PGluconate_DH-like_C_sf"/>
</dbReference>
<dbReference type="InterPro" id="IPR001732">
    <property type="entry name" value="UDP-Glc/GDP-Man_DH_N"/>
</dbReference>
<dbReference type="InterPro" id="IPR014026">
    <property type="entry name" value="UDP-Glc/GDP-Man_DH_dimer"/>
</dbReference>
<organism evidence="12 13">
    <name type="scientific">Halalkalibacter krulwichiae</name>
    <dbReference type="NCBI Taxonomy" id="199441"/>
    <lineage>
        <taxon>Bacteria</taxon>
        <taxon>Bacillati</taxon>
        <taxon>Bacillota</taxon>
        <taxon>Bacilli</taxon>
        <taxon>Bacillales</taxon>
        <taxon>Bacillaceae</taxon>
        <taxon>Halalkalibacter</taxon>
    </lineage>
</organism>
<dbReference type="GO" id="GO:0003979">
    <property type="term" value="F:UDP-glucose 6-dehydrogenase activity"/>
    <property type="evidence" value="ECO:0007669"/>
    <property type="project" value="UniProtKB-EC"/>
</dbReference>
<dbReference type="Pfam" id="PF00984">
    <property type="entry name" value="UDPG_MGDP_dh"/>
    <property type="match status" value="1"/>
</dbReference>
<keyword evidence="4 7" id="KW-0560">Oxidoreductase</keyword>
<evidence type="ECO:0000256" key="7">
    <source>
        <dbReference type="PIRNR" id="PIRNR000124"/>
    </source>
</evidence>
<comment type="pathway">
    <text evidence="1">Nucleotide-sugar biosynthesis; UDP-alpha-D-glucuronate biosynthesis; UDP-alpha-D-glucuronate from UDP-alpha-D-glucose: step 1/1.</text>
</comment>
<comment type="catalytic activity">
    <reaction evidence="6 7">
        <text>UDP-alpha-D-glucose + 2 NAD(+) + H2O = UDP-alpha-D-glucuronate + 2 NADH + 3 H(+)</text>
        <dbReference type="Rhea" id="RHEA:23596"/>
        <dbReference type="ChEBI" id="CHEBI:15377"/>
        <dbReference type="ChEBI" id="CHEBI:15378"/>
        <dbReference type="ChEBI" id="CHEBI:57540"/>
        <dbReference type="ChEBI" id="CHEBI:57945"/>
        <dbReference type="ChEBI" id="CHEBI:58052"/>
        <dbReference type="ChEBI" id="CHEBI:58885"/>
        <dbReference type="EC" id="1.1.1.22"/>
    </reaction>
</comment>
<dbReference type="GO" id="GO:0006065">
    <property type="term" value="P:UDP-glucuronate biosynthetic process"/>
    <property type="evidence" value="ECO:0007669"/>
    <property type="project" value="UniProtKB-UniPathway"/>
</dbReference>
<evidence type="ECO:0000313" key="13">
    <source>
        <dbReference type="Proteomes" id="UP000193006"/>
    </source>
</evidence>
<dbReference type="STRING" id="199441.BkAM31D_13390"/>
<feature type="binding site" evidence="9">
    <location>
        <position position="257"/>
    </location>
    <ligand>
        <name>substrate</name>
    </ligand>
</feature>
<dbReference type="EMBL" id="CP020814">
    <property type="protein sequence ID" value="ARK30745.1"/>
    <property type="molecule type" value="Genomic_DNA"/>
</dbReference>
<evidence type="ECO:0000256" key="10">
    <source>
        <dbReference type="PIRSR" id="PIRSR500134-3"/>
    </source>
</evidence>
<dbReference type="Gene3D" id="3.40.50.720">
    <property type="entry name" value="NAD(P)-binding Rossmann-like Domain"/>
    <property type="match status" value="2"/>
</dbReference>
<dbReference type="Pfam" id="PF03720">
    <property type="entry name" value="UDPG_MGDP_dh_C"/>
    <property type="match status" value="1"/>
</dbReference>
<evidence type="ECO:0000256" key="8">
    <source>
        <dbReference type="PIRSR" id="PIRSR500134-1"/>
    </source>
</evidence>
<gene>
    <name evidence="12" type="primary">tuaD_1</name>
    <name evidence="12" type="ORF">BkAM31D_13390</name>
</gene>
<dbReference type="GO" id="GO:0000271">
    <property type="term" value="P:polysaccharide biosynthetic process"/>
    <property type="evidence" value="ECO:0007669"/>
    <property type="project" value="InterPro"/>
</dbReference>
<feature type="binding site" evidence="9">
    <location>
        <position position="204"/>
    </location>
    <ligand>
        <name>substrate</name>
    </ligand>
</feature>
<dbReference type="Pfam" id="PF03721">
    <property type="entry name" value="UDPG_MGDP_dh_N"/>
    <property type="match status" value="1"/>
</dbReference>
<dbReference type="EC" id="1.1.1.22" evidence="3 7"/>
<dbReference type="AlphaFoldDB" id="A0A1X9MBC3"/>
<evidence type="ECO:0000256" key="1">
    <source>
        <dbReference type="ARBA" id="ARBA00004701"/>
    </source>
</evidence>
<dbReference type="InterPro" id="IPR036220">
    <property type="entry name" value="UDP-Glc/GDP-Man_DH_C_sf"/>
</dbReference>
<dbReference type="NCBIfam" id="TIGR03026">
    <property type="entry name" value="NDP-sugDHase"/>
    <property type="match status" value="1"/>
</dbReference>
<dbReference type="SUPFAM" id="SSF48179">
    <property type="entry name" value="6-phosphogluconate dehydrogenase C-terminal domain-like"/>
    <property type="match status" value="1"/>
</dbReference>
<evidence type="ECO:0000256" key="2">
    <source>
        <dbReference type="ARBA" id="ARBA00006601"/>
    </source>
</evidence>
<keyword evidence="13" id="KW-1185">Reference proteome</keyword>
<evidence type="ECO:0000313" key="12">
    <source>
        <dbReference type="EMBL" id="ARK30745.1"/>
    </source>
</evidence>
<dbReference type="PANTHER" id="PTHR43750">
    <property type="entry name" value="UDP-GLUCOSE 6-DEHYDROGENASE TUAD"/>
    <property type="match status" value="1"/>
</dbReference>
<feature type="binding site" evidence="10">
    <location>
        <position position="35"/>
    </location>
    <ligand>
        <name>NAD(+)</name>
        <dbReference type="ChEBI" id="CHEBI:57540"/>
    </ligand>
</feature>
<feature type="binding site" evidence="10">
    <location>
        <position position="155"/>
    </location>
    <ligand>
        <name>NAD(+)</name>
        <dbReference type="ChEBI" id="CHEBI:57540"/>
    </ligand>
</feature>
<dbReference type="InterPro" id="IPR028357">
    <property type="entry name" value="UDPglc_DH_bac"/>
</dbReference>
<dbReference type="InterPro" id="IPR014027">
    <property type="entry name" value="UDP-Glc/GDP-Man_DH_C"/>
</dbReference>
<feature type="active site" description="Nucleophile" evidence="8">
    <location>
        <position position="260"/>
    </location>
</feature>
<dbReference type="PANTHER" id="PTHR43750:SF3">
    <property type="entry name" value="UDP-GLUCOSE 6-DEHYDROGENASE TUAD"/>
    <property type="match status" value="1"/>
</dbReference>
<dbReference type="UniPathway" id="UPA00038">
    <property type="reaction ID" value="UER00491"/>
</dbReference>
<feature type="binding site" evidence="10">
    <location>
        <position position="30"/>
    </location>
    <ligand>
        <name>NAD(+)</name>
        <dbReference type="ChEBI" id="CHEBI:57540"/>
    </ligand>
</feature>
<keyword evidence="5 7" id="KW-0520">NAD</keyword>
<feature type="domain" description="UDP-glucose/GDP-mannose dehydrogenase C-terminal" evidence="11">
    <location>
        <begin position="312"/>
        <end position="408"/>
    </location>
</feature>
<reference evidence="12 13" key="1">
    <citation type="submission" date="2017-04" db="EMBL/GenBank/DDBJ databases">
        <title>Bacillus krulwichiae AM31D Genome sequencing and assembly.</title>
        <authorList>
            <person name="Krulwich T.A."/>
            <person name="Anastor L."/>
            <person name="Ehrlich R."/>
            <person name="Ehrlich G.D."/>
            <person name="Janto B."/>
        </authorList>
    </citation>
    <scope>NUCLEOTIDE SEQUENCE [LARGE SCALE GENOMIC DNA]</scope>
    <source>
        <strain evidence="12 13">AM31D</strain>
    </source>
</reference>
<dbReference type="PIRSF" id="PIRSF500134">
    <property type="entry name" value="UDPglc_DH_bac"/>
    <property type="match status" value="1"/>
</dbReference>
<protein>
    <recommendedName>
        <fullName evidence="3 7">UDP-glucose 6-dehydrogenase</fullName>
        <ecNumber evidence="3 7">1.1.1.22</ecNumber>
    </recommendedName>
</protein>
<dbReference type="SUPFAM" id="SSF52413">
    <property type="entry name" value="UDP-glucose/GDP-mannose dehydrogenase C-terminal domain"/>
    <property type="match status" value="1"/>
</dbReference>
<accession>A0A1X9MBC3</accession>
<evidence type="ECO:0000259" key="11">
    <source>
        <dbReference type="SMART" id="SM00984"/>
    </source>
</evidence>
<dbReference type="RefSeq" id="WP_066149548.1">
    <property type="nucleotide sequence ID" value="NZ_CP020814.1"/>
</dbReference>
<feature type="binding site" evidence="10">
    <location>
        <position position="121"/>
    </location>
    <ligand>
        <name>NAD(+)</name>
        <dbReference type="ChEBI" id="CHEBI:57540"/>
    </ligand>
</feature>
<feature type="binding site" evidence="9">
    <location>
        <begin position="152"/>
        <end position="155"/>
    </location>
    <ligand>
        <name>substrate</name>
    </ligand>
</feature>
<dbReference type="SMART" id="SM00984">
    <property type="entry name" value="UDPG_MGDP_dh_C"/>
    <property type="match status" value="1"/>
</dbReference>
<proteinExistence type="inferred from homology"/>
<name>A0A1X9MBC3_9BACI</name>
<evidence type="ECO:0000256" key="6">
    <source>
        <dbReference type="ARBA" id="ARBA00047473"/>
    </source>
</evidence>
<feature type="binding site" evidence="10">
    <location>
        <position position="86"/>
    </location>
    <ligand>
        <name>NAD(+)</name>
        <dbReference type="ChEBI" id="CHEBI:57540"/>
    </ligand>
</feature>
<dbReference type="GO" id="GO:0051287">
    <property type="term" value="F:NAD binding"/>
    <property type="evidence" value="ECO:0007669"/>
    <property type="project" value="InterPro"/>
</dbReference>
<dbReference type="KEGG" id="bkw:BkAM31D_13390"/>
<evidence type="ECO:0000256" key="5">
    <source>
        <dbReference type="ARBA" id="ARBA00023027"/>
    </source>
</evidence>
<dbReference type="SUPFAM" id="SSF51735">
    <property type="entry name" value="NAD(P)-binding Rossmann-fold domains"/>
    <property type="match status" value="1"/>
</dbReference>